<dbReference type="eggNOG" id="COG4564">
    <property type="taxonomic scope" value="Bacteria"/>
</dbReference>
<evidence type="ECO:0000256" key="3">
    <source>
        <dbReference type="ARBA" id="ARBA00012438"/>
    </source>
</evidence>
<evidence type="ECO:0000256" key="6">
    <source>
        <dbReference type="ARBA" id="ARBA00022692"/>
    </source>
</evidence>
<evidence type="ECO:0000313" key="14">
    <source>
        <dbReference type="EMBL" id="ACS81363.1"/>
    </source>
</evidence>
<dbReference type="SMART" id="SM00387">
    <property type="entry name" value="HATPase_c"/>
    <property type="match status" value="1"/>
</dbReference>
<evidence type="ECO:0000256" key="5">
    <source>
        <dbReference type="ARBA" id="ARBA00022553"/>
    </source>
</evidence>
<protein>
    <recommendedName>
        <fullName evidence="3">histidine kinase</fullName>
        <ecNumber evidence="3">2.7.13.3</ecNumber>
    </recommendedName>
</protein>
<dbReference type="InterPro" id="IPR004010">
    <property type="entry name" value="Double_Cache_2"/>
</dbReference>
<dbReference type="InterPro" id="IPR005467">
    <property type="entry name" value="His_kinase_dom"/>
</dbReference>
<dbReference type="RefSeq" id="WP_015853179.1">
    <property type="nucleotide sequence ID" value="NC_012881.1"/>
</dbReference>
<keyword evidence="6 10" id="KW-0812">Transmembrane</keyword>
<evidence type="ECO:0000256" key="8">
    <source>
        <dbReference type="ARBA" id="ARBA00023136"/>
    </source>
</evidence>
<keyword evidence="4" id="KW-1003">Cell membrane</keyword>
<dbReference type="InterPro" id="IPR004358">
    <property type="entry name" value="Sig_transdc_His_kin-like_C"/>
</dbReference>
<dbReference type="Pfam" id="PF08448">
    <property type="entry name" value="PAS_4"/>
    <property type="match status" value="1"/>
</dbReference>
<proteinExistence type="predicted"/>
<dbReference type="Gene3D" id="3.30.565.10">
    <property type="entry name" value="Histidine kinase-like ATPase, C-terminal domain"/>
    <property type="match status" value="1"/>
</dbReference>
<dbReference type="PANTHER" id="PTHR43065:SF47">
    <property type="match status" value="1"/>
</dbReference>
<dbReference type="InterPro" id="IPR000700">
    <property type="entry name" value="PAS-assoc_C"/>
</dbReference>
<gene>
    <name evidence="14" type="ordered locus">Desal_3313</name>
</gene>
<evidence type="ECO:0000256" key="10">
    <source>
        <dbReference type="SAM" id="Phobius"/>
    </source>
</evidence>
<feature type="transmembrane region" description="Helical" evidence="10">
    <location>
        <begin position="20"/>
        <end position="39"/>
    </location>
</feature>
<accession>C6BRY0</accession>
<dbReference type="KEGG" id="dsa:Desal_3313"/>
<dbReference type="Pfam" id="PF08269">
    <property type="entry name" value="dCache_2"/>
    <property type="match status" value="1"/>
</dbReference>
<dbReference type="CDD" id="cd00130">
    <property type="entry name" value="PAS"/>
    <property type="match status" value="1"/>
</dbReference>
<dbReference type="PROSITE" id="PS50112">
    <property type="entry name" value="PAS"/>
    <property type="match status" value="1"/>
</dbReference>
<dbReference type="Gene3D" id="1.10.287.130">
    <property type="match status" value="1"/>
</dbReference>
<dbReference type="InterPro" id="IPR013656">
    <property type="entry name" value="PAS_4"/>
</dbReference>
<keyword evidence="9" id="KW-0175">Coiled coil</keyword>
<dbReference type="SUPFAM" id="SSF55874">
    <property type="entry name" value="ATPase domain of HSP90 chaperone/DNA topoisomerase II/histidine kinase"/>
    <property type="match status" value="1"/>
</dbReference>
<feature type="domain" description="PAC" evidence="13">
    <location>
        <begin position="309"/>
        <end position="361"/>
    </location>
</feature>
<dbReference type="PRINTS" id="PR00344">
    <property type="entry name" value="BCTRLSENSOR"/>
</dbReference>
<comment type="subcellular location">
    <subcellularLocation>
        <location evidence="2">Cell membrane</location>
        <topology evidence="2">Multi-pass membrane protein</topology>
    </subcellularLocation>
</comment>
<dbReference type="Proteomes" id="UP000002601">
    <property type="component" value="Chromosome"/>
</dbReference>
<dbReference type="PROSITE" id="PS50113">
    <property type="entry name" value="PAC"/>
    <property type="match status" value="1"/>
</dbReference>
<keyword evidence="7 10" id="KW-1133">Transmembrane helix</keyword>
<dbReference type="SUPFAM" id="SSF55785">
    <property type="entry name" value="PYP-like sensor domain (PAS domain)"/>
    <property type="match status" value="1"/>
</dbReference>
<dbReference type="HOGENOM" id="CLU_000445_133_2_7"/>
<dbReference type="NCBIfam" id="TIGR00229">
    <property type="entry name" value="sensory_box"/>
    <property type="match status" value="1"/>
</dbReference>
<keyword evidence="8 10" id="KW-0472">Membrane</keyword>
<dbReference type="InterPro" id="IPR033480">
    <property type="entry name" value="sCache_2"/>
</dbReference>
<dbReference type="InterPro" id="IPR036890">
    <property type="entry name" value="HATPase_C_sf"/>
</dbReference>
<sequence>MFTFKKIAKSADSLWVKITLPIVTSVILFLGVVVFVQLPETYNALLNKRKEALRDATDIAWNTLNFYNEKQLNGEISKQEAQEYAIKSISQIRFGASGKDYFWIMDYHPNMIMHPYIPELNGRDMRDHQDAKGKKFFIDMISETKKTGSAYIPYYWQWQDDKNKIYAKISYVKRFKPWKWIIGTGAYINDIDEDAIQQTQKMFLATLGVLSIISILSFLSIKRSVQASAIISKNEATLREIFQQSKELMIILDLNGSILQANKAVLDMSQFSNHQILNCKLEDVFPDIDLESTEAIKKAVNNASTGSSSSFDMKLIAGNKKSTYLKVTITPINDDEGKPIFIFANGINLTDINIAFEQLEELNANLEARVAERTNELELSLENLQNTQDQLVQSEKMAALGGLVAGVAHEINTPLGLGVTNATFLQEQAAKIKTAYEEGKFTKGEFEVFLDNCEEATRSMLVNLRRGADIIRSFKQVAVDQTNESLRTITLSEYLDEVMLSLKPSYKNSGHIVKTECPEDIIITTYPGLLMQIISNLTMNSLIHAFSDIDSGHITIKVSKENEKIKLVYSDDGVGLTQEQQAKIYDPFFTSKQAAGGTGLGMHIVYNIVTQKLCGSIHLESSPGQGVCFTITIPEHNDNAVCNSATA</sequence>
<evidence type="ECO:0000256" key="9">
    <source>
        <dbReference type="SAM" id="Coils"/>
    </source>
</evidence>
<dbReference type="GO" id="GO:0000155">
    <property type="term" value="F:phosphorelay sensor kinase activity"/>
    <property type="evidence" value="ECO:0007669"/>
    <property type="project" value="InterPro"/>
</dbReference>
<dbReference type="GO" id="GO:0005886">
    <property type="term" value="C:plasma membrane"/>
    <property type="evidence" value="ECO:0007669"/>
    <property type="project" value="UniProtKB-SubCell"/>
</dbReference>
<dbReference type="PROSITE" id="PS50109">
    <property type="entry name" value="HIS_KIN"/>
    <property type="match status" value="1"/>
</dbReference>
<evidence type="ECO:0000256" key="2">
    <source>
        <dbReference type="ARBA" id="ARBA00004651"/>
    </source>
</evidence>
<evidence type="ECO:0000256" key="7">
    <source>
        <dbReference type="ARBA" id="ARBA00022989"/>
    </source>
</evidence>
<dbReference type="InterPro" id="IPR003661">
    <property type="entry name" value="HisK_dim/P_dom"/>
</dbReference>
<evidence type="ECO:0000259" key="13">
    <source>
        <dbReference type="PROSITE" id="PS50113"/>
    </source>
</evidence>
<evidence type="ECO:0000313" key="15">
    <source>
        <dbReference type="Proteomes" id="UP000002601"/>
    </source>
</evidence>
<feature type="coiled-coil region" evidence="9">
    <location>
        <begin position="349"/>
        <end position="397"/>
    </location>
</feature>
<dbReference type="eggNOG" id="COG4191">
    <property type="taxonomic scope" value="Bacteria"/>
</dbReference>
<dbReference type="OrthoDB" id="5483045at2"/>
<evidence type="ECO:0000259" key="11">
    <source>
        <dbReference type="PROSITE" id="PS50109"/>
    </source>
</evidence>
<keyword evidence="5" id="KW-0597">Phosphoprotein</keyword>
<dbReference type="InterPro" id="IPR000014">
    <property type="entry name" value="PAS"/>
</dbReference>
<dbReference type="STRING" id="526222.Desal_3313"/>
<dbReference type="Gene3D" id="3.30.450.20">
    <property type="entry name" value="PAS domain"/>
    <property type="match status" value="2"/>
</dbReference>
<dbReference type="AlphaFoldDB" id="C6BRY0"/>
<keyword evidence="14" id="KW-0808">Transferase</keyword>
<dbReference type="EMBL" id="CP001649">
    <property type="protein sequence ID" value="ACS81363.1"/>
    <property type="molecule type" value="Genomic_DNA"/>
</dbReference>
<evidence type="ECO:0000256" key="4">
    <source>
        <dbReference type="ARBA" id="ARBA00022475"/>
    </source>
</evidence>
<keyword evidence="14" id="KW-0418">Kinase</keyword>
<dbReference type="InterPro" id="IPR035965">
    <property type="entry name" value="PAS-like_dom_sf"/>
</dbReference>
<dbReference type="CDD" id="cd00082">
    <property type="entry name" value="HisKA"/>
    <property type="match status" value="1"/>
</dbReference>
<dbReference type="SMART" id="SM01049">
    <property type="entry name" value="Cache_2"/>
    <property type="match status" value="1"/>
</dbReference>
<feature type="domain" description="Histidine kinase" evidence="11">
    <location>
        <begin position="406"/>
        <end position="637"/>
    </location>
</feature>
<evidence type="ECO:0000256" key="1">
    <source>
        <dbReference type="ARBA" id="ARBA00000085"/>
    </source>
</evidence>
<dbReference type="PANTHER" id="PTHR43065">
    <property type="entry name" value="SENSOR HISTIDINE KINASE"/>
    <property type="match status" value="1"/>
</dbReference>
<feature type="domain" description="PAS" evidence="12">
    <location>
        <begin position="234"/>
        <end position="307"/>
    </location>
</feature>
<dbReference type="EC" id="2.7.13.3" evidence="3"/>
<evidence type="ECO:0000259" key="12">
    <source>
        <dbReference type="PROSITE" id="PS50112"/>
    </source>
</evidence>
<keyword evidence="15" id="KW-1185">Reference proteome</keyword>
<reference evidence="14 15" key="1">
    <citation type="submission" date="2009-06" db="EMBL/GenBank/DDBJ databases">
        <title>Complete sequence of Desulfovibrio salexigens DSM 2638.</title>
        <authorList>
            <consortium name="US DOE Joint Genome Institute"/>
            <person name="Lucas S."/>
            <person name="Copeland A."/>
            <person name="Lapidus A."/>
            <person name="Glavina del Rio T."/>
            <person name="Tice H."/>
            <person name="Bruce D."/>
            <person name="Goodwin L."/>
            <person name="Pitluck S."/>
            <person name="Munk A.C."/>
            <person name="Brettin T."/>
            <person name="Detter J.C."/>
            <person name="Han C."/>
            <person name="Tapia R."/>
            <person name="Larimer F."/>
            <person name="Land M."/>
            <person name="Hauser L."/>
            <person name="Kyrpides N."/>
            <person name="Anderson I."/>
            <person name="Wall J.D."/>
            <person name="Arkin A.P."/>
            <person name="Dehal P."/>
            <person name="Chivian D."/>
            <person name="Giles B."/>
            <person name="Hazen T.C."/>
        </authorList>
    </citation>
    <scope>NUCLEOTIDE SEQUENCE [LARGE SCALE GENOMIC DNA]</scope>
    <source>
        <strain evidence="15">ATCC 14822 / DSM 2638 / NCIMB 8403 / VKM B-1763</strain>
    </source>
</reference>
<name>C6BRY0_MARSD</name>
<dbReference type="Pfam" id="PF02518">
    <property type="entry name" value="HATPase_c"/>
    <property type="match status" value="1"/>
</dbReference>
<dbReference type="InterPro" id="IPR003594">
    <property type="entry name" value="HATPase_dom"/>
</dbReference>
<organism evidence="14 15">
    <name type="scientific">Maridesulfovibrio salexigens (strain ATCC 14822 / DSM 2638 / NCIMB 8403 / VKM B-1763)</name>
    <name type="common">Desulfovibrio salexigens</name>
    <dbReference type="NCBI Taxonomy" id="526222"/>
    <lineage>
        <taxon>Bacteria</taxon>
        <taxon>Pseudomonadati</taxon>
        <taxon>Thermodesulfobacteriota</taxon>
        <taxon>Desulfovibrionia</taxon>
        <taxon>Desulfovibrionales</taxon>
        <taxon>Desulfovibrionaceae</taxon>
        <taxon>Maridesulfovibrio</taxon>
    </lineage>
</organism>
<dbReference type="SMART" id="SM00091">
    <property type="entry name" value="PAS"/>
    <property type="match status" value="1"/>
</dbReference>
<comment type="catalytic activity">
    <reaction evidence="1">
        <text>ATP + protein L-histidine = ADP + protein N-phospho-L-histidine.</text>
        <dbReference type="EC" id="2.7.13.3"/>
    </reaction>
</comment>